<accession>A0A8J9Z4Q8</accession>
<feature type="repeat" description="TPR" evidence="1">
    <location>
        <begin position="653"/>
        <end position="686"/>
    </location>
</feature>
<dbReference type="Gene3D" id="1.25.40.10">
    <property type="entry name" value="Tetratricopeptide repeat domain"/>
    <property type="match status" value="3"/>
</dbReference>
<dbReference type="Pfam" id="PF13424">
    <property type="entry name" value="TPR_12"/>
    <property type="match status" value="4"/>
</dbReference>
<dbReference type="InterPro" id="IPR005105">
    <property type="entry name" value="GlnD_Uridyltrans_N"/>
</dbReference>
<dbReference type="PROSITE" id="PS50293">
    <property type="entry name" value="TPR_REGION"/>
    <property type="match status" value="1"/>
</dbReference>
<evidence type="ECO:0000313" key="3">
    <source>
        <dbReference type="EMBL" id="CAH1247115.1"/>
    </source>
</evidence>
<gene>
    <name evidence="3" type="primary">KLC4</name>
    <name evidence="3" type="ORF">BLAG_LOCUS8896</name>
</gene>
<dbReference type="SUPFAM" id="SSF48452">
    <property type="entry name" value="TPR-like"/>
    <property type="match status" value="2"/>
</dbReference>
<dbReference type="Pfam" id="PF13374">
    <property type="entry name" value="TPR_10"/>
    <property type="match status" value="1"/>
</dbReference>
<name>A0A8J9Z4Q8_BRALA</name>
<keyword evidence="1" id="KW-0802">TPR repeat</keyword>
<dbReference type="Pfam" id="PF03445">
    <property type="entry name" value="DUF294"/>
    <property type="match status" value="1"/>
</dbReference>
<dbReference type="PRINTS" id="PR00381">
    <property type="entry name" value="KINESINLIGHT"/>
</dbReference>
<organism evidence="3 4">
    <name type="scientific">Branchiostoma lanceolatum</name>
    <name type="common">Common lancelet</name>
    <name type="synonym">Amphioxus lanceolatum</name>
    <dbReference type="NCBI Taxonomy" id="7740"/>
    <lineage>
        <taxon>Eukaryota</taxon>
        <taxon>Metazoa</taxon>
        <taxon>Chordata</taxon>
        <taxon>Cephalochordata</taxon>
        <taxon>Leptocardii</taxon>
        <taxon>Amphioxiformes</taxon>
        <taxon>Branchiostomatidae</taxon>
        <taxon>Branchiostoma</taxon>
    </lineage>
</organism>
<feature type="repeat" description="TPR" evidence="1">
    <location>
        <begin position="477"/>
        <end position="510"/>
    </location>
</feature>
<evidence type="ECO:0000313" key="4">
    <source>
        <dbReference type="Proteomes" id="UP000838412"/>
    </source>
</evidence>
<dbReference type="PROSITE" id="PS50005">
    <property type="entry name" value="TPR"/>
    <property type="match status" value="3"/>
</dbReference>
<evidence type="ECO:0000256" key="1">
    <source>
        <dbReference type="PROSITE-ProRule" id="PRU00339"/>
    </source>
</evidence>
<dbReference type="InterPro" id="IPR019734">
    <property type="entry name" value="TPR_rpt"/>
</dbReference>
<dbReference type="PANTHER" id="PTHR19959">
    <property type="entry name" value="KINESIN LIGHT CHAIN"/>
    <property type="match status" value="1"/>
</dbReference>
<protein>
    <submittedName>
        <fullName evidence="3">KLC4 protein</fullName>
    </submittedName>
</protein>
<feature type="domain" description="Protein-PII uridylyltransferase N-terminal" evidence="2">
    <location>
        <begin position="136"/>
        <end position="222"/>
    </location>
</feature>
<dbReference type="PANTHER" id="PTHR19959:SF119">
    <property type="entry name" value="FUNGAL LIPASE-LIKE DOMAIN-CONTAINING PROTEIN"/>
    <property type="match status" value="1"/>
</dbReference>
<dbReference type="InterPro" id="IPR011990">
    <property type="entry name" value="TPR-like_helical_dom_sf"/>
</dbReference>
<proteinExistence type="predicted"/>
<dbReference type="OrthoDB" id="5142960at2759"/>
<keyword evidence="4" id="KW-1185">Reference proteome</keyword>
<evidence type="ECO:0000259" key="2">
    <source>
        <dbReference type="Pfam" id="PF03445"/>
    </source>
</evidence>
<reference evidence="3" key="1">
    <citation type="submission" date="2022-01" db="EMBL/GenBank/DDBJ databases">
        <authorList>
            <person name="Braso-Vives M."/>
        </authorList>
    </citation>
    <scope>NUCLEOTIDE SEQUENCE</scope>
</reference>
<sequence length="808" mass="90187">MDLSQYKDHLKHGDSSLARADLDSAEQHFAAALKTVHVPDPTAQQYQREVEPLCKLGDVYSKRGQQTGDGGDFVKAAALYSAAIASQDNTQKHKKQLKEMRDQIKLEMETIDQQLDPYVHNEDDPCVKEIEAKRAHAVRKLFENIAQQRKEFISLLVEECIGLMGPPPCKYALIGLGSQATGLVTPYSDLEFAILVEEEIEKCLEYFRKLTHYLHLKVVNLGETILPALGIKSLNDFYSGNPLDSWYYDSVTPRGFAFDGSMPKANKTPLGRQGTVNELICTPSNMASILRKDVTLYLKDGYHLATILRNPCLITGDQGLINTYMDITAKVLQADGGKMAQQLAQETQRENIKNYLYSDKRTITARLAISYFHEALKTADGTDTEDHNMLLLGDIGNASFEVGDHQKAISYLEQALKMHVKINGHTAADPDIITLLNNLSVAWGRIGDEKKAISYCEQALQMDRIYGQSIKQPAIRIASLNNLGSAWHREGDYKKAIGYYEQALQETRNIYGETTAHPEIATLRSNLGGAWIKLGEHRRAVSCLEQALQMYMSIYGPQAAHPEIVTSLNNLGEAWRRLGSYSKATSHLEQALQILRSIYGQSTSHPDIATALHNLGAVCGDLGEHRREVSYLEQALQMYWNIYGQQTAHPDIAYTFNNLGSAWSTLGDYRKAISYYEQALQMRESIYGVAWGKLGEHAKAIGYHEQALQMRKDIYGQQTAHSDIDTSLSNLGSACGNLGDHRKAVSYHEQALDIRRSIHGQQTAHPDIATSLNNLGSACGNLGDHRRAVSYLEQALQMLRVIYECTVQ</sequence>
<dbReference type="AlphaFoldDB" id="A0A8J9Z4Q8"/>
<dbReference type="GO" id="GO:0008773">
    <property type="term" value="F:[protein-PII] uridylyltransferase activity"/>
    <property type="evidence" value="ECO:0007669"/>
    <property type="project" value="InterPro"/>
</dbReference>
<dbReference type="EMBL" id="OV696700">
    <property type="protein sequence ID" value="CAH1247115.1"/>
    <property type="molecule type" value="Genomic_DNA"/>
</dbReference>
<dbReference type="SMART" id="SM00028">
    <property type="entry name" value="TPR"/>
    <property type="match status" value="11"/>
</dbReference>
<feature type="repeat" description="TPR" evidence="1">
    <location>
        <begin position="565"/>
        <end position="598"/>
    </location>
</feature>
<dbReference type="Proteomes" id="UP000838412">
    <property type="component" value="Chromosome 15"/>
</dbReference>